<dbReference type="InterPro" id="IPR050701">
    <property type="entry name" value="Histone_Mod_Regulator"/>
</dbReference>
<dbReference type="Gene3D" id="3.30.40.10">
    <property type="entry name" value="Zinc/RING finger domain, C3HC4 (zinc finger)"/>
    <property type="match status" value="4"/>
</dbReference>
<dbReference type="Proteomes" id="UP001327560">
    <property type="component" value="Chromosome 5"/>
</dbReference>
<dbReference type="InterPro" id="IPR019786">
    <property type="entry name" value="Zinc_finger_PHD-type_CS"/>
</dbReference>
<evidence type="ECO:0008006" key="10">
    <source>
        <dbReference type="Google" id="ProtNLM"/>
    </source>
</evidence>
<dbReference type="EMBL" id="CP136894">
    <property type="protein sequence ID" value="WOL06578.1"/>
    <property type="molecule type" value="Genomic_DNA"/>
</dbReference>
<dbReference type="SUPFAM" id="SSF57903">
    <property type="entry name" value="FYVE/PHD zinc finger"/>
    <property type="match status" value="2"/>
</dbReference>
<dbReference type="InterPro" id="IPR001965">
    <property type="entry name" value="Znf_PHD"/>
</dbReference>
<reference evidence="8 9" key="1">
    <citation type="submission" date="2023-10" db="EMBL/GenBank/DDBJ databases">
        <title>Chromosome-scale genome assembly provides insights into flower coloration mechanisms of Canna indica.</title>
        <authorList>
            <person name="Li C."/>
        </authorList>
    </citation>
    <scope>NUCLEOTIDE SEQUENCE [LARGE SCALE GENOMIC DNA]</scope>
    <source>
        <tissue evidence="8">Flower</tissue>
    </source>
</reference>
<name>A0AAQ3KGS4_9LILI</name>
<dbReference type="InterPro" id="IPR011011">
    <property type="entry name" value="Znf_FYVE_PHD"/>
</dbReference>
<keyword evidence="9" id="KW-1185">Reference proteome</keyword>
<feature type="domain" description="PHD-type" evidence="6">
    <location>
        <begin position="1018"/>
        <end position="1067"/>
    </location>
</feature>
<keyword evidence="1" id="KW-0479">Metal-binding</keyword>
<sequence length="1424" mass="156176">MSAPRCPWVGMMGRGADGRPGSPEGPSPAAAPTPALDLFAQARKALSVRCPFDGEESAPRVPTLPSGLASSLLRASDSHRKQKKSQGEPAEKPSAHGKPSTVWDATEEYFRPLTLADIDMLVPTPLLGPASVDPCLVIPAIGNGVEHSKKVGKLDAADDLASISLSEKEELLPEQQPEETEKVQTAKEEPLMGVRHEALPIQVANDDSFSLHWLLGSRERFILTSERPNNKRKLLGGDAGLNRLLLLPHSQSDAELCDFCCSLEGTLKSNKLLRCHSCNASVHQKCYGVHGLEGNWLCDWCKHLETTKEVPLGDGHSASSRPCLLCPKEGGALKTMQRAHPSGLSDDSAKFVHLFCSLWTPEVYVDDTEVMELVMDIVGIEDKHGRLVCNLCKVKHGVCIRCSHGTCRTSFHPLCARESKYQMEIWGKLGCANVELRAFCPKHSPFQDLSSLKDSNNLTVATDDHSLVPKPSQFILPTKKLPKLRFTRKSKDKSMMQNEITISTSEKIDQTEPDEQNPDINKLNSEGGRAGIITETDTDGAVDTGNIKKATQDVAAILRKLIGQGKISADDVASEMGISLDSLQAALVGETTSFSPGLRMKIIKWLQNSIHVSALKPSGVRSSPVVSSDSKVTKIDSLNAAKGKDPENNPAGDNITGFEVSDAVDVKSLSPCREAKSNIMIPSNDEAPCSSGVASSLETCDVVSEDLKGNVNGKTVESLPNNQKLQEMIMKETFGTRDSMLSLDSKQEHKERSCLEQFGGEADAVLPNKSYLDFQNGVLGSASNIHPLINQKLFDKWNSLFLKTIGRDPFANANSSCPWCTQQGSSCSCTDTNTWDGAKLDQLSKAKNKDVLELAPEDEVEGEILYFQSNLLDKAILIKHCYENLLSKIVQNLPHELSISNKHKWDCILVNQFLREVREAKKRGRKERRHKEAQAVLAAVAAAAVSSRNSSLRKDSNNEIILATQENPAKMTSSTIRAGLHSPLVPRAKESLRSSVAKLSSDKQSMAFQMPDFLKDNALSCEICMRTETILNRIFVCSSCKVAVHLDCYRRVGNPVGPWKCELCENMPLPPTSPKIQTDGNDIHAIAQCGLCGAIGGALRKSADGQWVHAFCAEWLMETSFRRGQGNLVEGMDTISKGKDTCCICRLAVGACLKCSYGNCKSTFHPYCASRAGFYMNAKITGISIRHKAYCVKHSIEQREADNRQCGAEDLKTLKQTRVELEKVRLLCERIIKREKLKRDLVICSHDILASRRDCVAYSTLVSSSFFHPGASSESATTSINNRSYSGTVQRSDEITVDSTVTGKRRIRFSFNNRDVDKSTDDGSTSKLSFKRKLGNRESFAGKQLPHRTASVASQKSVEDGEKKSKAKKETESFQKELLMTSDQASMHNQRLPKGFFYVPVGSLSKDKSLVQDSDLREPREPGG</sequence>
<dbReference type="InterPro" id="IPR034732">
    <property type="entry name" value="EPHD"/>
</dbReference>
<dbReference type="Pfam" id="PF13831">
    <property type="entry name" value="PHD_2"/>
    <property type="match status" value="2"/>
</dbReference>
<dbReference type="CDD" id="cd15571">
    <property type="entry name" value="ePHD"/>
    <property type="match status" value="2"/>
</dbReference>
<feature type="compositionally biased region" description="Basic and acidic residues" evidence="5">
    <location>
        <begin position="1357"/>
        <end position="1373"/>
    </location>
</feature>
<feature type="region of interest" description="Disordered" evidence="5">
    <location>
        <begin position="488"/>
        <end position="532"/>
    </location>
</feature>
<evidence type="ECO:0000313" key="9">
    <source>
        <dbReference type="Proteomes" id="UP001327560"/>
    </source>
</evidence>
<dbReference type="SMART" id="SM00249">
    <property type="entry name" value="PHD"/>
    <property type="match status" value="4"/>
</dbReference>
<evidence type="ECO:0000256" key="1">
    <source>
        <dbReference type="ARBA" id="ARBA00022723"/>
    </source>
</evidence>
<dbReference type="PANTHER" id="PTHR13793:SF107">
    <property type="entry name" value="BROMODOMAIN-CONTAINING PROTEIN HOMOLOG"/>
    <property type="match status" value="1"/>
</dbReference>
<feature type="region of interest" description="Disordered" evidence="5">
    <location>
        <begin position="638"/>
        <end position="657"/>
    </location>
</feature>
<protein>
    <recommendedName>
        <fullName evidence="10">PHD finger family protein</fullName>
    </recommendedName>
</protein>
<proteinExistence type="predicted"/>
<dbReference type="Pfam" id="PF13832">
    <property type="entry name" value="zf-HC5HC2H_2"/>
    <property type="match status" value="2"/>
</dbReference>
<keyword evidence="2 4" id="KW-0863">Zinc-finger</keyword>
<keyword evidence="3" id="KW-0862">Zinc</keyword>
<dbReference type="GO" id="GO:0008270">
    <property type="term" value="F:zinc ion binding"/>
    <property type="evidence" value="ECO:0007669"/>
    <property type="project" value="UniProtKB-KW"/>
</dbReference>
<feature type="region of interest" description="Disordered" evidence="5">
    <location>
        <begin position="1"/>
        <end position="33"/>
    </location>
</feature>
<evidence type="ECO:0000259" key="6">
    <source>
        <dbReference type="PROSITE" id="PS50016"/>
    </source>
</evidence>
<feature type="domain" description="PHD-type" evidence="7">
    <location>
        <begin position="320"/>
        <end position="444"/>
    </location>
</feature>
<dbReference type="InterPro" id="IPR013083">
    <property type="entry name" value="Znf_RING/FYVE/PHD"/>
</dbReference>
<gene>
    <name evidence="8" type="ORF">Cni_G15312</name>
</gene>
<feature type="region of interest" description="Disordered" evidence="5">
    <location>
        <begin position="1338"/>
        <end position="1373"/>
    </location>
</feature>
<feature type="domain" description="PHD-type" evidence="7">
    <location>
        <begin position="1086"/>
        <end position="1195"/>
    </location>
</feature>
<evidence type="ECO:0000256" key="5">
    <source>
        <dbReference type="SAM" id="MobiDB-lite"/>
    </source>
</evidence>
<evidence type="ECO:0000256" key="4">
    <source>
        <dbReference type="PROSITE-ProRule" id="PRU00146"/>
    </source>
</evidence>
<evidence type="ECO:0000256" key="2">
    <source>
        <dbReference type="ARBA" id="ARBA00022771"/>
    </source>
</evidence>
<dbReference type="PROSITE" id="PS51805">
    <property type="entry name" value="EPHD"/>
    <property type="match status" value="2"/>
</dbReference>
<accession>A0AAQ3KGS4</accession>
<dbReference type="GO" id="GO:0006357">
    <property type="term" value="P:regulation of transcription by RNA polymerase II"/>
    <property type="evidence" value="ECO:0007669"/>
    <property type="project" value="TreeGrafter"/>
</dbReference>
<evidence type="ECO:0000256" key="3">
    <source>
        <dbReference type="ARBA" id="ARBA00022833"/>
    </source>
</evidence>
<dbReference type="InterPro" id="IPR019787">
    <property type="entry name" value="Znf_PHD-finger"/>
</dbReference>
<feature type="compositionally biased region" description="Polar residues" evidence="5">
    <location>
        <begin position="495"/>
        <end position="505"/>
    </location>
</feature>
<evidence type="ECO:0000313" key="8">
    <source>
        <dbReference type="EMBL" id="WOL06578.1"/>
    </source>
</evidence>
<feature type="region of interest" description="Disordered" evidence="5">
    <location>
        <begin position="51"/>
        <end position="103"/>
    </location>
</feature>
<feature type="compositionally biased region" description="Basic and acidic residues" evidence="5">
    <location>
        <begin position="85"/>
        <end position="94"/>
    </location>
</feature>
<dbReference type="PANTHER" id="PTHR13793">
    <property type="entry name" value="PHD FINGER PROTEINS"/>
    <property type="match status" value="1"/>
</dbReference>
<organism evidence="8 9">
    <name type="scientific">Canna indica</name>
    <name type="common">Indian-shot</name>
    <dbReference type="NCBI Taxonomy" id="4628"/>
    <lineage>
        <taxon>Eukaryota</taxon>
        <taxon>Viridiplantae</taxon>
        <taxon>Streptophyta</taxon>
        <taxon>Embryophyta</taxon>
        <taxon>Tracheophyta</taxon>
        <taxon>Spermatophyta</taxon>
        <taxon>Magnoliopsida</taxon>
        <taxon>Liliopsida</taxon>
        <taxon>Zingiberales</taxon>
        <taxon>Cannaceae</taxon>
        <taxon>Canna</taxon>
    </lineage>
</organism>
<dbReference type="PROSITE" id="PS01359">
    <property type="entry name" value="ZF_PHD_1"/>
    <property type="match status" value="2"/>
</dbReference>
<dbReference type="PROSITE" id="PS50016">
    <property type="entry name" value="ZF_PHD_2"/>
    <property type="match status" value="1"/>
</dbReference>
<dbReference type="CDD" id="cd15489">
    <property type="entry name" value="PHD_SF"/>
    <property type="match status" value="1"/>
</dbReference>
<evidence type="ECO:0000259" key="7">
    <source>
        <dbReference type="PROSITE" id="PS51805"/>
    </source>
</evidence>